<keyword evidence="1" id="KW-0479">Metal-binding</keyword>
<dbReference type="EMBL" id="KB202408">
    <property type="protein sequence ID" value="ESO90500.1"/>
    <property type="molecule type" value="Genomic_DNA"/>
</dbReference>
<feature type="region of interest" description="Disordered" evidence="2">
    <location>
        <begin position="27"/>
        <end position="49"/>
    </location>
</feature>
<evidence type="ECO:0000259" key="3">
    <source>
        <dbReference type="PROSITE" id="PS50158"/>
    </source>
</evidence>
<dbReference type="HOGENOM" id="CLU_1367602_0_0_1"/>
<sequence>MVQPKTEDNDLKAMMAALTSTVQSLKQEVSELKQDRKEHRFTPPGDNLSSEGTFTCYRCGQEGHIARGCRMPLDEKRKPYGKPALKKKPRGKSTSDCPKESESTDLSEEVSEPEYIVEDTSCRYSVDTTRATSGREDDRDRVESTKVVQQGEETRPESRVPEPLSSSKTPEDTQRPVQQRKEPAWMTDGRNTLCGSNKVL</sequence>
<keyword evidence="1" id="KW-0863">Zinc-finger</keyword>
<dbReference type="Pfam" id="PF00098">
    <property type="entry name" value="zf-CCHC"/>
    <property type="match status" value="1"/>
</dbReference>
<dbReference type="AlphaFoldDB" id="V4A673"/>
<dbReference type="GeneID" id="20239621"/>
<reference evidence="4 5" key="1">
    <citation type="journal article" date="2013" name="Nature">
        <title>Insights into bilaterian evolution from three spiralian genomes.</title>
        <authorList>
            <person name="Simakov O."/>
            <person name="Marletaz F."/>
            <person name="Cho S.J."/>
            <person name="Edsinger-Gonzales E."/>
            <person name="Havlak P."/>
            <person name="Hellsten U."/>
            <person name="Kuo D.H."/>
            <person name="Larsson T."/>
            <person name="Lv J."/>
            <person name="Arendt D."/>
            <person name="Savage R."/>
            <person name="Osoegawa K."/>
            <person name="de Jong P."/>
            <person name="Grimwood J."/>
            <person name="Chapman J.A."/>
            <person name="Shapiro H."/>
            <person name="Aerts A."/>
            <person name="Otillar R.P."/>
            <person name="Terry A.Y."/>
            <person name="Boore J.L."/>
            <person name="Grigoriev I.V."/>
            <person name="Lindberg D.R."/>
            <person name="Seaver E.C."/>
            <person name="Weisblat D.A."/>
            <person name="Putnam N.H."/>
            <person name="Rokhsar D.S."/>
        </authorList>
    </citation>
    <scope>NUCLEOTIDE SEQUENCE [LARGE SCALE GENOMIC DNA]</scope>
</reference>
<keyword evidence="1" id="KW-0862">Zinc</keyword>
<dbReference type="InterPro" id="IPR036875">
    <property type="entry name" value="Znf_CCHC_sf"/>
</dbReference>
<protein>
    <recommendedName>
        <fullName evidence="3">CCHC-type domain-containing protein</fullName>
    </recommendedName>
</protein>
<feature type="compositionally biased region" description="Polar residues" evidence="2">
    <location>
        <begin position="189"/>
        <end position="200"/>
    </location>
</feature>
<feature type="compositionally biased region" description="Basic and acidic residues" evidence="2">
    <location>
        <begin position="169"/>
        <end position="183"/>
    </location>
</feature>
<dbReference type="OrthoDB" id="10070527at2759"/>
<dbReference type="InterPro" id="IPR001878">
    <property type="entry name" value="Znf_CCHC"/>
</dbReference>
<feature type="region of interest" description="Disordered" evidence="2">
    <location>
        <begin position="70"/>
        <end position="200"/>
    </location>
</feature>
<feature type="compositionally biased region" description="Basic and acidic residues" evidence="2">
    <location>
        <begin position="133"/>
        <end position="144"/>
    </location>
</feature>
<dbReference type="GO" id="GO:0008270">
    <property type="term" value="F:zinc ion binding"/>
    <property type="evidence" value="ECO:0007669"/>
    <property type="project" value="UniProtKB-KW"/>
</dbReference>
<feature type="compositionally biased region" description="Basic and acidic residues" evidence="2">
    <location>
        <begin position="28"/>
        <end position="41"/>
    </location>
</feature>
<dbReference type="CTD" id="20239621"/>
<evidence type="ECO:0000256" key="2">
    <source>
        <dbReference type="SAM" id="MobiDB-lite"/>
    </source>
</evidence>
<feature type="compositionally biased region" description="Acidic residues" evidence="2">
    <location>
        <begin position="103"/>
        <end position="117"/>
    </location>
</feature>
<feature type="compositionally biased region" description="Polar residues" evidence="2">
    <location>
        <begin position="122"/>
        <end position="132"/>
    </location>
</feature>
<gene>
    <name evidence="4" type="ORF">LOTGIDRAFT_164082</name>
</gene>
<proteinExistence type="predicted"/>
<dbReference type="SUPFAM" id="SSF57756">
    <property type="entry name" value="Retrovirus zinc finger-like domains"/>
    <property type="match status" value="1"/>
</dbReference>
<name>V4A673_LOTGI</name>
<feature type="domain" description="CCHC-type" evidence="3">
    <location>
        <begin position="56"/>
        <end position="70"/>
    </location>
</feature>
<evidence type="ECO:0000313" key="4">
    <source>
        <dbReference type="EMBL" id="ESO90500.1"/>
    </source>
</evidence>
<evidence type="ECO:0000256" key="1">
    <source>
        <dbReference type="PROSITE-ProRule" id="PRU00047"/>
    </source>
</evidence>
<dbReference type="Proteomes" id="UP000030746">
    <property type="component" value="Unassembled WGS sequence"/>
</dbReference>
<accession>V4A673</accession>
<dbReference type="KEGG" id="lgi:LOTGIDRAFT_164082"/>
<dbReference type="GO" id="GO:0003676">
    <property type="term" value="F:nucleic acid binding"/>
    <property type="evidence" value="ECO:0007669"/>
    <property type="project" value="InterPro"/>
</dbReference>
<dbReference type="Gene3D" id="4.10.60.10">
    <property type="entry name" value="Zinc finger, CCHC-type"/>
    <property type="match status" value="1"/>
</dbReference>
<dbReference type="PROSITE" id="PS50158">
    <property type="entry name" value="ZF_CCHC"/>
    <property type="match status" value="1"/>
</dbReference>
<keyword evidence="5" id="KW-1185">Reference proteome</keyword>
<dbReference type="RefSeq" id="XP_009058821.1">
    <property type="nucleotide sequence ID" value="XM_009060573.1"/>
</dbReference>
<organism evidence="4 5">
    <name type="scientific">Lottia gigantea</name>
    <name type="common">Giant owl limpet</name>
    <dbReference type="NCBI Taxonomy" id="225164"/>
    <lineage>
        <taxon>Eukaryota</taxon>
        <taxon>Metazoa</taxon>
        <taxon>Spiralia</taxon>
        <taxon>Lophotrochozoa</taxon>
        <taxon>Mollusca</taxon>
        <taxon>Gastropoda</taxon>
        <taxon>Patellogastropoda</taxon>
        <taxon>Lottioidea</taxon>
        <taxon>Lottiidae</taxon>
        <taxon>Lottia</taxon>
    </lineage>
</organism>
<dbReference type="SMART" id="SM00343">
    <property type="entry name" value="ZnF_C2HC"/>
    <property type="match status" value="1"/>
</dbReference>
<evidence type="ECO:0000313" key="5">
    <source>
        <dbReference type="Proteomes" id="UP000030746"/>
    </source>
</evidence>